<name>A0A2P2QL86_RHIMU</name>
<sequence length="92" mass="10806">MSKRYTLSFQMATKPVAGSWFTCFCSNIQTQVLKQSKKTNWIRIKYGNNFPVGCHEKKKKPNKLDSTINQMTIERQKEKFEIRLIRANSCNN</sequence>
<dbReference type="AlphaFoldDB" id="A0A2P2QL86"/>
<dbReference type="EMBL" id="GGEC01087272">
    <property type="protein sequence ID" value="MBX67756.1"/>
    <property type="molecule type" value="Transcribed_RNA"/>
</dbReference>
<protein>
    <submittedName>
        <fullName evidence="1">Uncharacterized protein</fullName>
    </submittedName>
</protein>
<accession>A0A2P2QL86</accession>
<organism evidence="1">
    <name type="scientific">Rhizophora mucronata</name>
    <name type="common">Asiatic mangrove</name>
    <dbReference type="NCBI Taxonomy" id="61149"/>
    <lineage>
        <taxon>Eukaryota</taxon>
        <taxon>Viridiplantae</taxon>
        <taxon>Streptophyta</taxon>
        <taxon>Embryophyta</taxon>
        <taxon>Tracheophyta</taxon>
        <taxon>Spermatophyta</taxon>
        <taxon>Magnoliopsida</taxon>
        <taxon>eudicotyledons</taxon>
        <taxon>Gunneridae</taxon>
        <taxon>Pentapetalae</taxon>
        <taxon>rosids</taxon>
        <taxon>fabids</taxon>
        <taxon>Malpighiales</taxon>
        <taxon>Rhizophoraceae</taxon>
        <taxon>Rhizophora</taxon>
    </lineage>
</organism>
<evidence type="ECO:0000313" key="1">
    <source>
        <dbReference type="EMBL" id="MBX67756.1"/>
    </source>
</evidence>
<reference evidence="1" key="1">
    <citation type="submission" date="2018-02" db="EMBL/GenBank/DDBJ databases">
        <title>Rhizophora mucronata_Transcriptome.</title>
        <authorList>
            <person name="Meera S.P."/>
            <person name="Sreeshan A."/>
            <person name="Augustine A."/>
        </authorList>
    </citation>
    <scope>NUCLEOTIDE SEQUENCE</scope>
    <source>
        <tissue evidence="1">Leaf</tissue>
    </source>
</reference>
<proteinExistence type="predicted"/>